<evidence type="ECO:0000313" key="3">
    <source>
        <dbReference type="EMBL" id="APG64433.1"/>
    </source>
</evidence>
<dbReference type="GO" id="GO:0004222">
    <property type="term" value="F:metalloendopeptidase activity"/>
    <property type="evidence" value="ECO:0007669"/>
    <property type="project" value="TreeGrafter"/>
</dbReference>
<evidence type="ECO:0000259" key="2">
    <source>
        <dbReference type="Pfam" id="PF01551"/>
    </source>
</evidence>
<proteinExistence type="predicted"/>
<name>A0A1L3JH89_9FLAO</name>
<dbReference type="EMBL" id="CP018155">
    <property type="protein sequence ID" value="APG64433.1"/>
    <property type="molecule type" value="Genomic_DNA"/>
</dbReference>
<dbReference type="PANTHER" id="PTHR21666:SF289">
    <property type="entry name" value="L-ALA--D-GLU ENDOPEPTIDASE"/>
    <property type="match status" value="1"/>
</dbReference>
<gene>
    <name evidence="3" type="ORF">LPB136_03225</name>
</gene>
<dbReference type="Proteomes" id="UP000181898">
    <property type="component" value="Chromosome"/>
</dbReference>
<dbReference type="Gene3D" id="2.70.70.10">
    <property type="entry name" value="Glucose Permease (Domain IIA)"/>
    <property type="match status" value="1"/>
</dbReference>
<keyword evidence="1" id="KW-0732">Signal</keyword>
<reference evidence="3 4" key="1">
    <citation type="submission" date="2016-11" db="EMBL/GenBank/DDBJ databases">
        <title>Tenacibaculum sp. LPB0136, isolated from marine environment.</title>
        <authorList>
            <person name="Kim E."/>
            <person name="Yi H."/>
        </authorList>
    </citation>
    <scope>NUCLEOTIDE SEQUENCE [LARGE SCALE GENOMIC DNA]</scope>
    <source>
        <strain evidence="3 4">LPB0136</strain>
    </source>
</reference>
<dbReference type="PANTHER" id="PTHR21666">
    <property type="entry name" value="PEPTIDASE-RELATED"/>
    <property type="match status" value="1"/>
</dbReference>
<organism evidence="3 4">
    <name type="scientific">Tenacibaculum todarodis</name>
    <dbReference type="NCBI Taxonomy" id="1850252"/>
    <lineage>
        <taxon>Bacteria</taxon>
        <taxon>Pseudomonadati</taxon>
        <taxon>Bacteroidota</taxon>
        <taxon>Flavobacteriia</taxon>
        <taxon>Flavobacteriales</taxon>
        <taxon>Flavobacteriaceae</taxon>
        <taxon>Tenacibaculum</taxon>
    </lineage>
</organism>
<keyword evidence="4" id="KW-1185">Reference proteome</keyword>
<dbReference type="KEGG" id="ten:LPB136_03225"/>
<dbReference type="RefSeq" id="WP_072554759.1">
    <property type="nucleotide sequence ID" value="NZ_CP018155.1"/>
</dbReference>
<dbReference type="InterPro" id="IPR011055">
    <property type="entry name" value="Dup_hybrid_motif"/>
</dbReference>
<dbReference type="STRING" id="1850252.LPB136_03225"/>
<evidence type="ECO:0000256" key="1">
    <source>
        <dbReference type="ARBA" id="ARBA00022729"/>
    </source>
</evidence>
<dbReference type="Pfam" id="PF01551">
    <property type="entry name" value="Peptidase_M23"/>
    <property type="match status" value="1"/>
</dbReference>
<evidence type="ECO:0000313" key="4">
    <source>
        <dbReference type="Proteomes" id="UP000181898"/>
    </source>
</evidence>
<feature type="domain" description="M23ase beta-sheet core" evidence="2">
    <location>
        <begin position="91"/>
        <end position="190"/>
    </location>
</feature>
<dbReference type="InterPro" id="IPR016047">
    <property type="entry name" value="M23ase_b-sheet_dom"/>
</dbReference>
<dbReference type="AlphaFoldDB" id="A0A1L3JH89"/>
<accession>A0A1L3JH89</accession>
<dbReference type="OrthoDB" id="9801052at2"/>
<dbReference type="InterPro" id="IPR050570">
    <property type="entry name" value="Cell_wall_metabolism_enzyme"/>
</dbReference>
<dbReference type="SUPFAM" id="SSF51261">
    <property type="entry name" value="Duplicated hybrid motif"/>
    <property type="match status" value="1"/>
</dbReference>
<protein>
    <submittedName>
        <fullName evidence="3">Peptidase M23</fullName>
    </submittedName>
</protein>
<dbReference type="CDD" id="cd12797">
    <property type="entry name" value="M23_peptidase"/>
    <property type="match status" value="1"/>
</dbReference>
<sequence length="227" mass="25498">MEINSFLTKLSASPLRVIDASISLNEYVPISISSKNKDLNFDVSSSSEWETYLSNFLKENTAKVAFGGYLEERDIYNRSGYFNSEENQRNIHLGIDLWCNAKTNVLAVLDGEIHSFKNNNNFGDYGPTIILKHKVEDVTFYSLYGHLSTESIQNIKIGNNVKAGEKIAALGNSTVNGDYAPHLHFQLILNMEDYSGDYPGVSSKEKLPFYKQNCPNPNSLLKLPNEI</sequence>